<dbReference type="InterPro" id="IPR000618">
    <property type="entry name" value="Insect_cuticle"/>
</dbReference>
<sequence length="130" mass="14437">MMKYILIASFLGLALARPQQKNEEVTILKSEHENLGDGTFKWLSELSDGSKQEQSGYLKPADAENPEGIQVIQGSYSYYSPEGELIELTYIADENGFQPQGAHLPTPPPIPEAIQKALDIIYKNIENNKA</sequence>
<feature type="chain" id="PRO_5012714212" evidence="3">
    <location>
        <begin position="17"/>
        <end position="130"/>
    </location>
</feature>
<dbReference type="STRING" id="158441.A0A226ELM5"/>
<evidence type="ECO:0000256" key="3">
    <source>
        <dbReference type="SAM" id="SignalP"/>
    </source>
</evidence>
<dbReference type="PROSITE" id="PS51155">
    <property type="entry name" value="CHIT_BIND_RR_2"/>
    <property type="match status" value="1"/>
</dbReference>
<dbReference type="Proteomes" id="UP000198287">
    <property type="component" value="Unassembled WGS sequence"/>
</dbReference>
<accession>A0A226ELM5</accession>
<keyword evidence="5" id="KW-1185">Reference proteome</keyword>
<feature type="signal peptide" evidence="3">
    <location>
        <begin position="1"/>
        <end position="16"/>
    </location>
</feature>
<evidence type="ECO:0000313" key="5">
    <source>
        <dbReference type="Proteomes" id="UP000198287"/>
    </source>
</evidence>
<name>A0A226ELM5_FOLCA</name>
<keyword evidence="1 2" id="KW-0193">Cuticle</keyword>
<dbReference type="AlphaFoldDB" id="A0A226ELM5"/>
<dbReference type="PRINTS" id="PR00947">
    <property type="entry name" value="CUTICLE"/>
</dbReference>
<keyword evidence="3" id="KW-0732">Signal</keyword>
<protein>
    <submittedName>
        <fullName evidence="4">Endocuticle structural glycoprotein SgAbd-3</fullName>
    </submittedName>
</protein>
<organism evidence="4 5">
    <name type="scientific">Folsomia candida</name>
    <name type="common">Springtail</name>
    <dbReference type="NCBI Taxonomy" id="158441"/>
    <lineage>
        <taxon>Eukaryota</taxon>
        <taxon>Metazoa</taxon>
        <taxon>Ecdysozoa</taxon>
        <taxon>Arthropoda</taxon>
        <taxon>Hexapoda</taxon>
        <taxon>Collembola</taxon>
        <taxon>Entomobryomorpha</taxon>
        <taxon>Isotomoidea</taxon>
        <taxon>Isotomidae</taxon>
        <taxon>Proisotominae</taxon>
        <taxon>Folsomia</taxon>
    </lineage>
</organism>
<dbReference type="GO" id="GO:0008010">
    <property type="term" value="F:structural constituent of chitin-based larval cuticle"/>
    <property type="evidence" value="ECO:0007669"/>
    <property type="project" value="TreeGrafter"/>
</dbReference>
<dbReference type="OMA" id="TFNWASE"/>
<evidence type="ECO:0000256" key="1">
    <source>
        <dbReference type="ARBA" id="ARBA00022460"/>
    </source>
</evidence>
<dbReference type="InterPro" id="IPR050468">
    <property type="entry name" value="Cuticle_Struct_Prot"/>
</dbReference>
<dbReference type="PROSITE" id="PS00233">
    <property type="entry name" value="CHIT_BIND_RR_1"/>
    <property type="match status" value="1"/>
</dbReference>
<evidence type="ECO:0000256" key="2">
    <source>
        <dbReference type="PROSITE-ProRule" id="PRU00497"/>
    </source>
</evidence>
<dbReference type="PANTHER" id="PTHR10380">
    <property type="entry name" value="CUTICLE PROTEIN"/>
    <property type="match status" value="1"/>
</dbReference>
<dbReference type="InterPro" id="IPR031311">
    <property type="entry name" value="CHIT_BIND_RR_consensus"/>
</dbReference>
<dbReference type="Pfam" id="PF00379">
    <property type="entry name" value="Chitin_bind_4"/>
    <property type="match status" value="1"/>
</dbReference>
<proteinExistence type="predicted"/>
<dbReference type="PANTHER" id="PTHR10380:SF173">
    <property type="entry name" value="CUTICULAR PROTEIN 47EF, ISOFORM C-RELATED"/>
    <property type="match status" value="1"/>
</dbReference>
<dbReference type="GO" id="GO:0062129">
    <property type="term" value="C:chitin-based extracellular matrix"/>
    <property type="evidence" value="ECO:0007669"/>
    <property type="project" value="TreeGrafter"/>
</dbReference>
<reference evidence="4 5" key="1">
    <citation type="submission" date="2015-12" db="EMBL/GenBank/DDBJ databases">
        <title>The genome of Folsomia candida.</title>
        <authorList>
            <person name="Faddeeva A."/>
            <person name="Derks M.F."/>
            <person name="Anvar Y."/>
            <person name="Smit S."/>
            <person name="Van Straalen N."/>
            <person name="Roelofs D."/>
        </authorList>
    </citation>
    <scope>NUCLEOTIDE SEQUENCE [LARGE SCALE GENOMIC DNA]</scope>
    <source>
        <strain evidence="4 5">VU population</strain>
        <tissue evidence="4">Whole body</tissue>
    </source>
</reference>
<gene>
    <name evidence="4" type="ORF">Fcan01_07860</name>
</gene>
<dbReference type="EMBL" id="LNIX01000003">
    <property type="protein sequence ID" value="OXA58593.1"/>
    <property type="molecule type" value="Genomic_DNA"/>
</dbReference>
<comment type="caution">
    <text evidence="4">The sequence shown here is derived from an EMBL/GenBank/DDBJ whole genome shotgun (WGS) entry which is preliminary data.</text>
</comment>
<evidence type="ECO:0000313" key="4">
    <source>
        <dbReference type="EMBL" id="OXA58593.1"/>
    </source>
</evidence>
<dbReference type="OrthoDB" id="6593286at2759"/>